<comment type="caution">
    <text evidence="3">The sequence shown here is derived from an EMBL/GenBank/DDBJ whole genome shotgun (WGS) entry which is preliminary data.</text>
</comment>
<keyword evidence="4" id="KW-1185">Reference proteome</keyword>
<dbReference type="SUPFAM" id="SSF53474">
    <property type="entry name" value="alpha/beta-Hydrolases"/>
    <property type="match status" value="1"/>
</dbReference>
<dbReference type="PANTHER" id="PTHR48081:SF19">
    <property type="entry name" value="AB HYDROLASE SUPERFAMILY PROTEIN C4A8.06C"/>
    <property type="match status" value="1"/>
</dbReference>
<reference evidence="3 4" key="1">
    <citation type="submission" date="2015-10" db="EMBL/GenBank/DDBJ databases">
        <title>Genome analyses suggest a sexual origin of heterokaryosis in a supposedly ancient asexual fungus.</title>
        <authorList>
            <person name="Ropars J."/>
            <person name="Sedzielewska K."/>
            <person name="Noel J."/>
            <person name="Charron P."/>
            <person name="Farinelli L."/>
            <person name="Marton T."/>
            <person name="Kruger M."/>
            <person name="Pelin A."/>
            <person name="Brachmann A."/>
            <person name="Corradi N."/>
        </authorList>
    </citation>
    <scope>NUCLEOTIDE SEQUENCE [LARGE SCALE GENOMIC DNA]</scope>
    <source>
        <strain evidence="3 4">A4</strain>
    </source>
</reference>
<evidence type="ECO:0000313" key="4">
    <source>
        <dbReference type="Proteomes" id="UP000234323"/>
    </source>
</evidence>
<name>A0A2I1GH01_9GLOM</name>
<dbReference type="GO" id="GO:0016787">
    <property type="term" value="F:hydrolase activity"/>
    <property type="evidence" value="ECO:0007669"/>
    <property type="project" value="UniProtKB-KW"/>
</dbReference>
<dbReference type="Gene3D" id="3.40.50.1820">
    <property type="entry name" value="alpha/beta hydrolase"/>
    <property type="match status" value="1"/>
</dbReference>
<dbReference type="InterPro" id="IPR013094">
    <property type="entry name" value="AB_hydrolase_3"/>
</dbReference>
<dbReference type="PANTHER" id="PTHR48081">
    <property type="entry name" value="AB HYDROLASE SUPERFAMILY PROTEIN C4A8.06C"/>
    <property type="match status" value="1"/>
</dbReference>
<keyword evidence="1 3" id="KW-0378">Hydrolase</keyword>
<accession>A0A2I1GH01</accession>
<evidence type="ECO:0000259" key="2">
    <source>
        <dbReference type="Pfam" id="PF07859"/>
    </source>
</evidence>
<dbReference type="InterPro" id="IPR029058">
    <property type="entry name" value="AB_hydrolase_fold"/>
</dbReference>
<organism evidence="3 4">
    <name type="scientific">Rhizophagus irregularis</name>
    <dbReference type="NCBI Taxonomy" id="588596"/>
    <lineage>
        <taxon>Eukaryota</taxon>
        <taxon>Fungi</taxon>
        <taxon>Fungi incertae sedis</taxon>
        <taxon>Mucoromycota</taxon>
        <taxon>Glomeromycotina</taxon>
        <taxon>Glomeromycetes</taxon>
        <taxon>Glomerales</taxon>
        <taxon>Glomeraceae</taxon>
        <taxon>Rhizophagus</taxon>
    </lineage>
</organism>
<sequence length="270" mass="29782">MLDFIKSTPLLISTTINHYLNGPPRPSWDLKFHTTWALYRSMFSKPSSSKTFEQMQKDSFLLAPVPADAGFEPLDPKNIVIAGASAGGGLSLALGLAIRDAGLPSCAGIIGWSPFVDLTYSTPSLSDEKCLDYLPIVKGGTNDYIESQVIKEFKEKAAVLTEKIKTQNLGPKIWHDSFDRPDGRFQFYAPNEGLAIPYVSPMLAESLGDLPPLLLIAGDDERLRDEAIYFAHRSAEPTKYKGEFGPLKEHHKKVLELEKIGIVPEFTGVN</sequence>
<dbReference type="InterPro" id="IPR050300">
    <property type="entry name" value="GDXG_lipolytic_enzyme"/>
</dbReference>
<dbReference type="AlphaFoldDB" id="A0A2I1GH01"/>
<feature type="domain" description="Alpha/beta hydrolase fold-3" evidence="2">
    <location>
        <begin position="74"/>
        <end position="150"/>
    </location>
</feature>
<proteinExistence type="predicted"/>
<dbReference type="Pfam" id="PF07859">
    <property type="entry name" value="Abhydrolase_3"/>
    <property type="match status" value="1"/>
</dbReference>
<dbReference type="Proteomes" id="UP000234323">
    <property type="component" value="Unassembled WGS sequence"/>
</dbReference>
<evidence type="ECO:0000256" key="1">
    <source>
        <dbReference type="ARBA" id="ARBA00022801"/>
    </source>
</evidence>
<protein>
    <submittedName>
        <fullName evidence="3">Alpha/beta-hydrolase</fullName>
    </submittedName>
</protein>
<evidence type="ECO:0000313" key="3">
    <source>
        <dbReference type="EMBL" id="PKY45881.1"/>
    </source>
</evidence>
<gene>
    <name evidence="3" type="ORF">RhiirA4_444001</name>
</gene>
<dbReference type="EMBL" id="LLXI01000416">
    <property type="protein sequence ID" value="PKY45881.1"/>
    <property type="molecule type" value="Genomic_DNA"/>
</dbReference>